<proteinExistence type="inferred from homology"/>
<accession>A0A4Q2M7I0</accession>
<feature type="region of interest" description="Disordered" evidence="3">
    <location>
        <begin position="1"/>
        <end position="74"/>
    </location>
</feature>
<reference evidence="4 5" key="1">
    <citation type="submission" date="2019-01" db="EMBL/GenBank/DDBJ databases">
        <title>Agromyces.</title>
        <authorList>
            <person name="Li J."/>
        </authorList>
    </citation>
    <scope>NUCLEOTIDE SEQUENCE [LARGE SCALE GENOMIC DNA]</scope>
    <source>
        <strain evidence="4 5">DSM 23870</strain>
    </source>
</reference>
<dbReference type="EMBL" id="SDPM01000001">
    <property type="protein sequence ID" value="RXZ88204.1"/>
    <property type="molecule type" value="Genomic_DNA"/>
</dbReference>
<comment type="caution">
    <text evidence="4">The sequence shown here is derived from an EMBL/GenBank/DDBJ whole genome shotgun (WGS) entry which is preliminary data.</text>
</comment>
<evidence type="ECO:0000313" key="4">
    <source>
        <dbReference type="EMBL" id="RXZ88204.1"/>
    </source>
</evidence>
<dbReference type="Proteomes" id="UP000292686">
    <property type="component" value="Unassembled WGS sequence"/>
</dbReference>
<feature type="compositionally biased region" description="Low complexity" evidence="3">
    <location>
        <begin position="53"/>
        <end position="62"/>
    </location>
</feature>
<evidence type="ECO:0000313" key="5">
    <source>
        <dbReference type="Proteomes" id="UP000292686"/>
    </source>
</evidence>
<dbReference type="AlphaFoldDB" id="A0A4Q2M7I0"/>
<dbReference type="Gene3D" id="3.20.20.70">
    <property type="entry name" value="Aldolase class I"/>
    <property type="match status" value="1"/>
</dbReference>
<dbReference type="SUPFAM" id="SSF51569">
    <property type="entry name" value="Aldolase"/>
    <property type="match status" value="1"/>
</dbReference>
<evidence type="ECO:0000256" key="1">
    <source>
        <dbReference type="ARBA" id="ARBA00007592"/>
    </source>
</evidence>
<dbReference type="SMART" id="SM01130">
    <property type="entry name" value="DHDPS"/>
    <property type="match status" value="1"/>
</dbReference>
<dbReference type="CDD" id="cd00408">
    <property type="entry name" value="DHDPS-like"/>
    <property type="match status" value="1"/>
</dbReference>
<name>A0A4Q2M7I0_9MICO</name>
<comment type="similarity">
    <text evidence="1">Belongs to the DapA family.</text>
</comment>
<dbReference type="PANTHER" id="PTHR12128:SF66">
    <property type="entry name" value="4-HYDROXY-2-OXOGLUTARATE ALDOLASE, MITOCHONDRIAL"/>
    <property type="match status" value="1"/>
</dbReference>
<evidence type="ECO:0000256" key="2">
    <source>
        <dbReference type="ARBA" id="ARBA00023239"/>
    </source>
</evidence>
<protein>
    <submittedName>
        <fullName evidence="4">Dihydrodipicolinate synthase family protein</fullName>
    </submittedName>
</protein>
<evidence type="ECO:0000256" key="3">
    <source>
        <dbReference type="SAM" id="MobiDB-lite"/>
    </source>
</evidence>
<gene>
    <name evidence="4" type="ORF">ESP50_03220</name>
</gene>
<keyword evidence="5" id="KW-1185">Reference proteome</keyword>
<dbReference type="InterPro" id="IPR013785">
    <property type="entry name" value="Aldolase_TIM"/>
</dbReference>
<sequence>MPRRPFPRSPVHPARRSRWPRSNPARGIPRRTRSRMLRFGPPPACRTPTAGVSGRTAASAHTASRRRSHMNTPHGAWPVMLTPFHDDRSIDLDTLDGYTDWLIEQGSAGLFPVALSGEMYELTEAERIEVARRVVARAAGRVPVVAASITTGTAREQADAAQRLAKSGVDQVVLVTPLLAPAGVPETDATDIALDIAHLAPEIDFGIYECPLPFARTLSTASVARLAESGRFGFFKETTGRIDVIAERVAAASGTPLEVFAAAPGITQQVIAAGGAGVSGWAVNAYPDLAARVASGADDARLDEAQRLLTVAEKVVGPAYPNSAKLLVAHRSGLAFAPVSRWRHEGVDPAALIAFDDLAVSTGLL</sequence>
<dbReference type="OrthoDB" id="9778880at2"/>
<organism evidence="4 5">
    <name type="scientific">Agromyces atrinae</name>
    <dbReference type="NCBI Taxonomy" id="592376"/>
    <lineage>
        <taxon>Bacteria</taxon>
        <taxon>Bacillati</taxon>
        <taxon>Actinomycetota</taxon>
        <taxon>Actinomycetes</taxon>
        <taxon>Micrococcales</taxon>
        <taxon>Microbacteriaceae</taxon>
        <taxon>Agromyces</taxon>
    </lineage>
</organism>
<dbReference type="InterPro" id="IPR002220">
    <property type="entry name" value="DapA-like"/>
</dbReference>
<dbReference type="Pfam" id="PF00701">
    <property type="entry name" value="DHDPS"/>
    <property type="match status" value="1"/>
</dbReference>
<dbReference type="PANTHER" id="PTHR12128">
    <property type="entry name" value="DIHYDRODIPICOLINATE SYNTHASE"/>
    <property type="match status" value="1"/>
</dbReference>
<keyword evidence="2" id="KW-0456">Lyase</keyword>
<dbReference type="GO" id="GO:0008840">
    <property type="term" value="F:4-hydroxy-tetrahydrodipicolinate synthase activity"/>
    <property type="evidence" value="ECO:0007669"/>
    <property type="project" value="TreeGrafter"/>
</dbReference>